<gene>
    <name evidence="5" type="ORF">CU100_06685</name>
</gene>
<dbReference type="InterPro" id="IPR041492">
    <property type="entry name" value="HAD_2"/>
</dbReference>
<evidence type="ECO:0000256" key="4">
    <source>
        <dbReference type="ARBA" id="ARBA00022842"/>
    </source>
</evidence>
<dbReference type="RefSeq" id="WP_106715679.1">
    <property type="nucleotide sequence ID" value="NZ_JACHXT010000004.1"/>
</dbReference>
<dbReference type="InterPro" id="IPR006439">
    <property type="entry name" value="HAD-SF_hydro_IA"/>
</dbReference>
<protein>
    <submittedName>
        <fullName evidence="5">HAD family hydrolase</fullName>
    </submittedName>
</protein>
<dbReference type="Gene3D" id="1.10.150.240">
    <property type="entry name" value="Putative phosphatase, domain 2"/>
    <property type="match status" value="1"/>
</dbReference>
<dbReference type="SFLD" id="SFLDG01135">
    <property type="entry name" value="C1.5.6:_HAD__Beta-PGM__Phospha"/>
    <property type="match status" value="1"/>
</dbReference>
<dbReference type="NCBIfam" id="TIGR01509">
    <property type="entry name" value="HAD-SF-IA-v3"/>
    <property type="match status" value="1"/>
</dbReference>
<dbReference type="InterPro" id="IPR051600">
    <property type="entry name" value="Beta-PGM-like"/>
</dbReference>
<dbReference type="CDD" id="cd07526">
    <property type="entry name" value="HAD_BPGM_like"/>
    <property type="match status" value="1"/>
</dbReference>
<dbReference type="Pfam" id="PF13419">
    <property type="entry name" value="HAD_2"/>
    <property type="match status" value="1"/>
</dbReference>
<dbReference type="AlphaFoldDB" id="A0A2P7B1Q3"/>
<accession>A0A2P7B1Q3</accession>
<name>A0A2P7B1Q3_9HYPH</name>
<dbReference type="InterPro" id="IPR023214">
    <property type="entry name" value="HAD_sf"/>
</dbReference>
<evidence type="ECO:0000313" key="5">
    <source>
        <dbReference type="EMBL" id="PSH60364.1"/>
    </source>
</evidence>
<dbReference type="Gene3D" id="3.40.50.1000">
    <property type="entry name" value="HAD superfamily/HAD-like"/>
    <property type="match status" value="1"/>
</dbReference>
<dbReference type="GO" id="GO:0046872">
    <property type="term" value="F:metal ion binding"/>
    <property type="evidence" value="ECO:0007669"/>
    <property type="project" value="UniProtKB-KW"/>
</dbReference>
<dbReference type="InterPro" id="IPR036412">
    <property type="entry name" value="HAD-like_sf"/>
</dbReference>
<proteinExistence type="inferred from homology"/>
<dbReference type="Proteomes" id="UP000241158">
    <property type="component" value="Unassembled WGS sequence"/>
</dbReference>
<organism evidence="5 6">
    <name type="scientific">Phyllobacterium endophyticum</name>
    <dbReference type="NCBI Taxonomy" id="1149773"/>
    <lineage>
        <taxon>Bacteria</taxon>
        <taxon>Pseudomonadati</taxon>
        <taxon>Pseudomonadota</taxon>
        <taxon>Alphaproteobacteria</taxon>
        <taxon>Hyphomicrobiales</taxon>
        <taxon>Phyllobacteriaceae</taxon>
        <taxon>Phyllobacterium</taxon>
    </lineage>
</organism>
<keyword evidence="6" id="KW-1185">Reference proteome</keyword>
<dbReference type="EMBL" id="PGGN01000001">
    <property type="protein sequence ID" value="PSH60364.1"/>
    <property type="molecule type" value="Genomic_DNA"/>
</dbReference>
<keyword evidence="5" id="KW-0378">Hydrolase</keyword>
<keyword evidence="3" id="KW-0479">Metal-binding</keyword>
<comment type="caution">
    <text evidence="5">The sequence shown here is derived from an EMBL/GenBank/DDBJ whole genome shotgun (WGS) entry which is preliminary data.</text>
</comment>
<evidence type="ECO:0000313" key="6">
    <source>
        <dbReference type="Proteomes" id="UP000241158"/>
    </source>
</evidence>
<comment type="similarity">
    <text evidence="2">Belongs to the HAD-like hydrolase superfamily. CbbY/CbbZ/Gph/YieH family.</text>
</comment>
<evidence type="ECO:0000256" key="3">
    <source>
        <dbReference type="ARBA" id="ARBA00022723"/>
    </source>
</evidence>
<dbReference type="InterPro" id="IPR023198">
    <property type="entry name" value="PGP-like_dom2"/>
</dbReference>
<evidence type="ECO:0000256" key="1">
    <source>
        <dbReference type="ARBA" id="ARBA00001946"/>
    </source>
</evidence>
<sequence>MEPQLIIFDCDGVLVDSEVLAAQVESELLTQSGYPIEPEDIAERFAGLTWTDILLQVEKESGIPISASLIEESARQMDHKLRDELNVIEGAEQVIAALTYPKCIASNSISSSLKMMLEQSTLYDLFAPHIFSAREVGAQKPKPAPDVYLFAAKQFDVDPARCIVIEDSSHGVHAARAAGMRVIGFTGGAHTYPGHADKLTDAGAETVISRHRDLPAVIEAMSVWSEAV</sequence>
<dbReference type="PANTHER" id="PTHR46193:SF10">
    <property type="entry name" value="6-PHOSPHOGLUCONATE PHOSPHATASE"/>
    <property type="match status" value="1"/>
</dbReference>
<reference evidence="6" key="1">
    <citation type="submission" date="2017-11" db="EMBL/GenBank/DDBJ databases">
        <authorList>
            <person name="Kuznetsova I."/>
            <person name="Sazanova A."/>
            <person name="Chirak E."/>
            <person name="Safronova V."/>
            <person name="Willems A."/>
        </authorList>
    </citation>
    <scope>NUCLEOTIDE SEQUENCE [LARGE SCALE GENOMIC DNA]</scope>
    <source>
        <strain evidence="6">PEPV15</strain>
    </source>
</reference>
<dbReference type="SFLD" id="SFLDS00003">
    <property type="entry name" value="Haloacid_Dehalogenase"/>
    <property type="match status" value="1"/>
</dbReference>
<dbReference type="PANTHER" id="PTHR46193">
    <property type="entry name" value="6-PHOSPHOGLUCONATE PHOSPHATASE"/>
    <property type="match status" value="1"/>
</dbReference>
<evidence type="ECO:0000256" key="2">
    <source>
        <dbReference type="ARBA" id="ARBA00006171"/>
    </source>
</evidence>
<comment type="cofactor">
    <cofactor evidence="1">
        <name>Mg(2+)</name>
        <dbReference type="ChEBI" id="CHEBI:18420"/>
    </cofactor>
</comment>
<dbReference type="OrthoDB" id="9797743at2"/>
<dbReference type="GO" id="GO:0016787">
    <property type="term" value="F:hydrolase activity"/>
    <property type="evidence" value="ECO:0007669"/>
    <property type="project" value="UniProtKB-KW"/>
</dbReference>
<dbReference type="SUPFAM" id="SSF56784">
    <property type="entry name" value="HAD-like"/>
    <property type="match status" value="1"/>
</dbReference>
<keyword evidence="4" id="KW-0460">Magnesium</keyword>
<dbReference type="SFLD" id="SFLDG01129">
    <property type="entry name" value="C1.5:_HAD__Beta-PGM__Phosphata"/>
    <property type="match status" value="1"/>
</dbReference>